<name>A0A3M0CQI2_9PROT</name>
<dbReference type="Pfam" id="PF03717">
    <property type="entry name" value="PBP_dimer"/>
    <property type="match status" value="1"/>
</dbReference>
<keyword evidence="4" id="KW-0997">Cell inner membrane</keyword>
<dbReference type="Gene3D" id="3.90.1310.10">
    <property type="entry name" value="Penicillin-binding protein 2a (Domain 2)"/>
    <property type="match status" value="1"/>
</dbReference>
<evidence type="ECO:0000256" key="9">
    <source>
        <dbReference type="ARBA" id="ARBA00022960"/>
    </source>
</evidence>
<dbReference type="InterPro" id="IPR012338">
    <property type="entry name" value="Beta-lactam/transpept-like"/>
</dbReference>
<sequence length="638" mass="70518">MARESARYQTFSRRAFLLAGGQGLVLTGLGARLYYLSVIQGEQYRLRAEKNRISLRLIAPQRGEILDRKGRKLATNRQDFRVFLIPEQASDPVGTLRHLGDMVALSDQRLMRIQRRMERQRQFVPVTVAEGLDWETFARINVSIPELPGVLPDSGLSRYYPDGNLVAHLVGYLGSPGEDVIENSPLYQLPGVKVGREGLESRFEDILRGSPGTRRVEVNAVGREIRELPPRRDALRGNDLALTVDLDLQRYAASQLGETAAGAVVLDLERGDLLALASTPAFDPNEFTFGMSEENWNALLQDPRKPLLNKCLSGQFPPGSTIKMIVALAALEQGAISPETEFYCNGKHRLGNHTFHCWKRRGHGRLDLVRGIAQSCDVYFYKLAERIDIDVIADMARRFGFGETHGLALDGEKQGLVPDRAWKQAVMNEPWQGGETLIASIGQGAMLATPLQLAIMTGRVATGRRLKPRIVRPLEDDVFGSYRGGPDFDPMDVNPVHLALMRRSMEMVMERGGTAHDYSRRKSAPKQAGKTGTAQVRRITEQERQQGVLDNNELPWNARDHALFVGYAPAEAPRVAVSILVQHGGGGSRAAAPIGRRLLDRALDILAADDRTALKDEKGDRDDASPEGDAMAPDMGEA</sequence>
<dbReference type="InterPro" id="IPR017790">
    <property type="entry name" value="Penicillin-binding_protein_2"/>
</dbReference>
<keyword evidence="18" id="KW-1185">Reference proteome</keyword>
<dbReference type="InParanoid" id="A0A3M0CQI2"/>
<feature type="region of interest" description="Disordered" evidence="14">
    <location>
        <begin position="514"/>
        <end position="535"/>
    </location>
</feature>
<dbReference type="SUPFAM" id="SSF56601">
    <property type="entry name" value="beta-lactamase/transpeptidase-like"/>
    <property type="match status" value="1"/>
</dbReference>
<evidence type="ECO:0000256" key="4">
    <source>
        <dbReference type="ARBA" id="ARBA00022519"/>
    </source>
</evidence>
<evidence type="ECO:0000256" key="5">
    <source>
        <dbReference type="ARBA" id="ARBA00022645"/>
    </source>
</evidence>
<keyword evidence="12" id="KW-0472">Membrane</keyword>
<keyword evidence="7" id="KW-0812">Transmembrane</keyword>
<evidence type="ECO:0000256" key="6">
    <source>
        <dbReference type="ARBA" id="ARBA00022670"/>
    </source>
</evidence>
<evidence type="ECO:0000313" key="18">
    <source>
        <dbReference type="Proteomes" id="UP000271227"/>
    </source>
</evidence>
<dbReference type="FunCoup" id="A0A3M0CQI2">
    <property type="interactions" value="305"/>
</dbReference>
<dbReference type="Pfam" id="PF00905">
    <property type="entry name" value="Transpeptidase"/>
    <property type="match status" value="1"/>
</dbReference>
<evidence type="ECO:0000259" key="16">
    <source>
        <dbReference type="Pfam" id="PF03717"/>
    </source>
</evidence>
<dbReference type="GO" id="GO:0006508">
    <property type="term" value="P:proteolysis"/>
    <property type="evidence" value="ECO:0007669"/>
    <property type="project" value="UniProtKB-KW"/>
</dbReference>
<dbReference type="GO" id="GO:0008360">
    <property type="term" value="P:regulation of cell shape"/>
    <property type="evidence" value="ECO:0007669"/>
    <property type="project" value="UniProtKB-KW"/>
</dbReference>
<evidence type="ECO:0000256" key="1">
    <source>
        <dbReference type="ARBA" id="ARBA00004167"/>
    </source>
</evidence>
<dbReference type="GO" id="GO:0009002">
    <property type="term" value="F:serine-type D-Ala-D-Ala carboxypeptidase activity"/>
    <property type="evidence" value="ECO:0007669"/>
    <property type="project" value="InterPro"/>
</dbReference>
<feature type="domain" description="Penicillin-binding protein dimerisation" evidence="16">
    <location>
        <begin position="58"/>
        <end position="228"/>
    </location>
</feature>
<evidence type="ECO:0000256" key="13">
    <source>
        <dbReference type="ARBA" id="ARBA00023316"/>
    </source>
</evidence>
<evidence type="ECO:0000256" key="11">
    <source>
        <dbReference type="ARBA" id="ARBA00022989"/>
    </source>
</evidence>
<evidence type="ECO:0000259" key="15">
    <source>
        <dbReference type="Pfam" id="PF00905"/>
    </source>
</evidence>
<comment type="caution">
    <text evidence="17">The sequence shown here is derived from an EMBL/GenBank/DDBJ whole genome shotgun (WGS) entry which is preliminary data.</text>
</comment>
<keyword evidence="8" id="KW-0378">Hydrolase</keyword>
<keyword evidence="10" id="KW-0573">Peptidoglycan synthesis</keyword>
<dbReference type="OrthoDB" id="9766847at2"/>
<dbReference type="InterPro" id="IPR005311">
    <property type="entry name" value="PBP_dimer"/>
</dbReference>
<dbReference type="GO" id="GO:0009252">
    <property type="term" value="P:peptidoglycan biosynthetic process"/>
    <property type="evidence" value="ECO:0007669"/>
    <property type="project" value="UniProtKB-KW"/>
</dbReference>
<dbReference type="PANTHER" id="PTHR30627:SF2">
    <property type="entry name" value="PEPTIDOGLYCAN D,D-TRANSPEPTIDASE MRDA"/>
    <property type="match status" value="1"/>
</dbReference>
<keyword evidence="17" id="KW-0808">Transferase</keyword>
<keyword evidence="9" id="KW-0133">Cell shape</keyword>
<dbReference type="NCBIfam" id="TIGR03423">
    <property type="entry name" value="pbp2_mrdA"/>
    <property type="match status" value="1"/>
</dbReference>
<evidence type="ECO:0000256" key="7">
    <source>
        <dbReference type="ARBA" id="ARBA00022692"/>
    </source>
</evidence>
<comment type="subcellular location">
    <subcellularLocation>
        <location evidence="2">Cell membrane</location>
    </subcellularLocation>
    <subcellularLocation>
        <location evidence="1">Membrane</location>
        <topology evidence="1">Single-pass membrane protein</topology>
    </subcellularLocation>
</comment>
<dbReference type="InterPro" id="IPR036138">
    <property type="entry name" value="PBP_dimer_sf"/>
</dbReference>
<dbReference type="GO" id="GO:0071555">
    <property type="term" value="P:cell wall organization"/>
    <property type="evidence" value="ECO:0007669"/>
    <property type="project" value="UniProtKB-KW"/>
</dbReference>
<dbReference type="RefSeq" id="WP_121936982.1">
    <property type="nucleotide sequence ID" value="NZ_REFR01000009.1"/>
</dbReference>
<keyword evidence="11" id="KW-1133">Transmembrane helix</keyword>
<dbReference type="EMBL" id="REFR01000009">
    <property type="protein sequence ID" value="RMB11732.1"/>
    <property type="molecule type" value="Genomic_DNA"/>
</dbReference>
<dbReference type="SUPFAM" id="SSF56519">
    <property type="entry name" value="Penicillin binding protein dimerisation domain"/>
    <property type="match status" value="1"/>
</dbReference>
<reference evidence="17 18" key="1">
    <citation type="submission" date="2018-10" db="EMBL/GenBank/DDBJ databases">
        <title>Genomic Encyclopedia of Archaeal and Bacterial Type Strains, Phase II (KMG-II): from individual species to whole genera.</title>
        <authorList>
            <person name="Goeker M."/>
        </authorList>
    </citation>
    <scope>NUCLEOTIDE SEQUENCE [LARGE SCALE GENOMIC DNA]</scope>
    <source>
        <strain evidence="17 18">DSM 25217</strain>
    </source>
</reference>
<keyword evidence="13" id="KW-0961">Cell wall biogenesis/degradation</keyword>
<feature type="compositionally biased region" description="Basic and acidic residues" evidence="14">
    <location>
        <begin position="610"/>
        <end position="624"/>
    </location>
</feature>
<evidence type="ECO:0000256" key="2">
    <source>
        <dbReference type="ARBA" id="ARBA00004236"/>
    </source>
</evidence>
<feature type="region of interest" description="Disordered" evidence="14">
    <location>
        <begin position="610"/>
        <end position="638"/>
    </location>
</feature>
<protein>
    <submittedName>
        <fullName evidence="17">Peptidoglycan glycosyltransferase</fullName>
    </submittedName>
</protein>
<evidence type="ECO:0000256" key="3">
    <source>
        <dbReference type="ARBA" id="ARBA00022475"/>
    </source>
</evidence>
<dbReference type="GO" id="GO:0008658">
    <property type="term" value="F:penicillin binding"/>
    <property type="evidence" value="ECO:0007669"/>
    <property type="project" value="InterPro"/>
</dbReference>
<evidence type="ECO:0000256" key="12">
    <source>
        <dbReference type="ARBA" id="ARBA00023136"/>
    </source>
</evidence>
<evidence type="ECO:0000256" key="8">
    <source>
        <dbReference type="ARBA" id="ARBA00022801"/>
    </source>
</evidence>
<keyword evidence="6" id="KW-0645">Protease</keyword>
<dbReference type="Proteomes" id="UP000271227">
    <property type="component" value="Unassembled WGS sequence"/>
</dbReference>
<dbReference type="PANTHER" id="PTHR30627">
    <property type="entry name" value="PEPTIDOGLYCAN D,D-TRANSPEPTIDASE"/>
    <property type="match status" value="1"/>
</dbReference>
<dbReference type="InterPro" id="IPR050515">
    <property type="entry name" value="Beta-lactam/transpept"/>
</dbReference>
<dbReference type="GO" id="GO:0016740">
    <property type="term" value="F:transferase activity"/>
    <property type="evidence" value="ECO:0007669"/>
    <property type="project" value="UniProtKB-KW"/>
</dbReference>
<gene>
    <name evidence="17" type="ORF">BXY39_0214</name>
</gene>
<dbReference type="InterPro" id="IPR001460">
    <property type="entry name" value="PCN-bd_Tpept"/>
</dbReference>
<dbReference type="AlphaFoldDB" id="A0A3M0CQI2"/>
<accession>A0A3M0CQI2</accession>
<evidence type="ECO:0000256" key="14">
    <source>
        <dbReference type="SAM" id="MobiDB-lite"/>
    </source>
</evidence>
<evidence type="ECO:0000256" key="10">
    <source>
        <dbReference type="ARBA" id="ARBA00022984"/>
    </source>
</evidence>
<dbReference type="Gene3D" id="3.40.710.10">
    <property type="entry name" value="DD-peptidase/beta-lactamase superfamily"/>
    <property type="match status" value="1"/>
</dbReference>
<dbReference type="GO" id="GO:0071972">
    <property type="term" value="F:peptidoglycan L,D-transpeptidase activity"/>
    <property type="evidence" value="ECO:0007669"/>
    <property type="project" value="TreeGrafter"/>
</dbReference>
<keyword evidence="3" id="KW-1003">Cell membrane</keyword>
<keyword evidence="5" id="KW-0121">Carboxypeptidase</keyword>
<feature type="domain" description="Penicillin-binding protein transpeptidase" evidence="15">
    <location>
        <begin position="262"/>
        <end position="599"/>
    </location>
</feature>
<evidence type="ECO:0000313" key="17">
    <source>
        <dbReference type="EMBL" id="RMB11732.1"/>
    </source>
</evidence>
<dbReference type="GO" id="GO:0005886">
    <property type="term" value="C:plasma membrane"/>
    <property type="evidence" value="ECO:0007669"/>
    <property type="project" value="UniProtKB-SubCell"/>
</dbReference>
<organism evidence="17 18">
    <name type="scientific">Eilatimonas milleporae</name>
    <dbReference type="NCBI Taxonomy" id="911205"/>
    <lineage>
        <taxon>Bacteria</taxon>
        <taxon>Pseudomonadati</taxon>
        <taxon>Pseudomonadota</taxon>
        <taxon>Alphaproteobacteria</taxon>
        <taxon>Kordiimonadales</taxon>
        <taxon>Kordiimonadaceae</taxon>
        <taxon>Eilatimonas</taxon>
    </lineage>
</organism>
<proteinExistence type="predicted"/>